<dbReference type="GO" id="GO:0046983">
    <property type="term" value="F:protein dimerization activity"/>
    <property type="evidence" value="ECO:0007669"/>
    <property type="project" value="InterPro"/>
</dbReference>
<dbReference type="GO" id="GO:0003899">
    <property type="term" value="F:DNA-directed RNA polymerase activity"/>
    <property type="evidence" value="ECO:0007669"/>
    <property type="project" value="UniProtKB-UniRule"/>
</dbReference>
<evidence type="ECO:0000256" key="1">
    <source>
        <dbReference type="ARBA" id="ARBA00022478"/>
    </source>
</evidence>
<dbReference type="InterPro" id="IPR022905">
    <property type="entry name" value="Rpo11-like"/>
</dbReference>
<dbReference type="GeneID" id="41321956"/>
<dbReference type="GO" id="GO:0000428">
    <property type="term" value="C:DNA-directed RNA polymerase complex"/>
    <property type="evidence" value="ECO:0007669"/>
    <property type="project" value="UniProtKB-KW"/>
</dbReference>
<accession>A0A3G3IHJ6</accession>
<dbReference type="GO" id="GO:0005737">
    <property type="term" value="C:cytoplasm"/>
    <property type="evidence" value="ECO:0007669"/>
    <property type="project" value="UniProtKB-SubCell"/>
</dbReference>
<dbReference type="HAMAP" id="MF_00261">
    <property type="entry name" value="RNApol_arch_Rpo11"/>
    <property type="match status" value="1"/>
</dbReference>
<evidence type="ECO:0000313" key="6">
    <source>
        <dbReference type="EMBL" id="AYQ55310.1"/>
    </source>
</evidence>
<dbReference type="AlphaFoldDB" id="A0A3G3IHJ6"/>
<dbReference type="Pfam" id="PF13656">
    <property type="entry name" value="RNA_pol_L_2"/>
    <property type="match status" value="1"/>
</dbReference>
<keyword evidence="2 4" id="KW-0963">Cytoplasm</keyword>
<dbReference type="EC" id="2.7.7.6" evidence="4"/>
<name>A0A3G3IHJ6_9ARCH</name>
<evidence type="ECO:0000256" key="4">
    <source>
        <dbReference type="HAMAP-Rule" id="MF_00261"/>
    </source>
</evidence>
<comment type="catalytic activity">
    <reaction evidence="4">
        <text>RNA(n) + a ribonucleoside 5'-triphosphate = RNA(n+1) + diphosphate</text>
        <dbReference type="Rhea" id="RHEA:21248"/>
        <dbReference type="Rhea" id="RHEA-COMP:14527"/>
        <dbReference type="Rhea" id="RHEA-COMP:17342"/>
        <dbReference type="ChEBI" id="CHEBI:33019"/>
        <dbReference type="ChEBI" id="CHEBI:61557"/>
        <dbReference type="ChEBI" id="CHEBI:140395"/>
        <dbReference type="EC" id="2.7.7.6"/>
    </reaction>
</comment>
<comment type="function">
    <text evidence="4">DNA-dependent RNA polymerase (RNAP) catalyzes the transcription of DNA into RNA using the four ribonucleoside triphosphates as substrates.</text>
</comment>
<keyword evidence="1 4" id="KW-0240">DNA-directed RNA polymerase</keyword>
<dbReference type="RefSeq" id="WP_022532700.1">
    <property type="nucleotide sequence ID" value="NZ_CAYARL010000026.1"/>
</dbReference>
<gene>
    <name evidence="4" type="primary">rpo11</name>
    <name evidence="4" type="synonym">rpoL</name>
    <name evidence="6" type="ORF">BKD89_05795</name>
</gene>
<comment type="subunit">
    <text evidence="4">Part of the RNA polymerase complex.</text>
</comment>
<evidence type="ECO:0000256" key="3">
    <source>
        <dbReference type="ARBA" id="ARBA00023163"/>
    </source>
</evidence>
<protein>
    <recommendedName>
        <fullName evidence="4">DNA-directed RNA polymerase subunit Rpo11</fullName>
        <ecNumber evidence="4">2.7.7.6</ecNumber>
    </recommendedName>
    <alternativeName>
        <fullName evidence="4">DNA-directed RNA polymerase subunit L</fullName>
    </alternativeName>
</protein>
<feature type="domain" description="DNA-directed RNA polymerase RBP11-like dimerisation" evidence="5">
    <location>
        <begin position="13"/>
        <end position="83"/>
    </location>
</feature>
<dbReference type="GO" id="GO:0006351">
    <property type="term" value="P:DNA-templated transcription"/>
    <property type="evidence" value="ECO:0007669"/>
    <property type="project" value="UniProtKB-UniRule"/>
</dbReference>
<comment type="subcellular location">
    <subcellularLocation>
        <location evidence="4">Cytoplasm</location>
    </subcellularLocation>
</comment>
<keyword evidence="3 4" id="KW-0804">Transcription</keyword>
<evidence type="ECO:0000256" key="2">
    <source>
        <dbReference type="ARBA" id="ARBA00022490"/>
    </source>
</evidence>
<dbReference type="SUPFAM" id="SSF55257">
    <property type="entry name" value="RBP11-like subunits of RNA polymerase"/>
    <property type="match status" value="1"/>
</dbReference>
<evidence type="ECO:0000259" key="5">
    <source>
        <dbReference type="Pfam" id="PF13656"/>
    </source>
</evidence>
<dbReference type="InterPro" id="IPR036603">
    <property type="entry name" value="RBP11-like"/>
</dbReference>
<sequence>MQIYVVSREGKTLRLGLKNHSTTIIEPLIQELNQNEDVEYCRYIVDHPDLDDPYLEVRVRNGTPEEALKKASAAVGEYFSSISE</sequence>
<dbReference type="Gene3D" id="3.30.1360.10">
    <property type="entry name" value="RNA polymerase, RBP11-like subunit"/>
    <property type="match status" value="1"/>
</dbReference>
<dbReference type="InterPro" id="IPR009025">
    <property type="entry name" value="RBP11-like_dimer"/>
</dbReference>
<reference evidence="6 7" key="1">
    <citation type="submission" date="2016-10" db="EMBL/GenBank/DDBJ databases">
        <title>Complete genome of the TMA-utilizing, human hosted archaeon Methanomethylophilus alvus Gen. nov, sp. nov., strain Mx-05, derived from a pure culture.</title>
        <authorList>
            <person name="Brugere J.-F."/>
            <person name="Ben Hania W."/>
            <person name="Chaudhary P.P."/>
            <person name="Gaci N."/>
            <person name="Borrel G."/>
            <person name="Cao Van Tuat L."/>
            <person name="Fardeau M.-L."/>
            <person name="Harris H.M.B."/>
            <person name="O'Toole P.W."/>
            <person name="Ollivier B."/>
        </authorList>
    </citation>
    <scope>NUCLEOTIDE SEQUENCE [LARGE SCALE GENOMIC DNA]</scope>
    <source>
        <strain evidence="6 7">Mx-05</strain>
    </source>
</reference>
<keyword evidence="4" id="KW-0808">Transferase</keyword>
<evidence type="ECO:0000313" key="7">
    <source>
        <dbReference type="Proteomes" id="UP000273278"/>
    </source>
</evidence>
<comment type="similarity">
    <text evidence="4">Belongs to the archaeal Rpo11/eukaryotic RPB11/RPC19 RNA polymerase subunit family.</text>
</comment>
<keyword evidence="4" id="KW-0548">Nucleotidyltransferase</keyword>
<proteinExistence type="inferred from homology"/>
<organism evidence="6 7">
    <name type="scientific">Methanomethylophilus alvi</name>
    <dbReference type="NCBI Taxonomy" id="1291540"/>
    <lineage>
        <taxon>Archaea</taxon>
        <taxon>Methanobacteriati</taxon>
        <taxon>Thermoplasmatota</taxon>
        <taxon>Thermoplasmata</taxon>
        <taxon>Methanomassiliicoccales</taxon>
        <taxon>Methanomethylophilaceae</taxon>
        <taxon>Methanomethylophilus</taxon>
    </lineage>
</organism>
<dbReference type="EMBL" id="CP017686">
    <property type="protein sequence ID" value="AYQ55310.1"/>
    <property type="molecule type" value="Genomic_DNA"/>
</dbReference>
<dbReference type="Proteomes" id="UP000273278">
    <property type="component" value="Chromosome"/>
</dbReference>